<gene>
    <name evidence="1" type="ORF">NCTC11421_00163</name>
</gene>
<accession>A0A378VSR8</accession>
<evidence type="ECO:0000313" key="1">
    <source>
        <dbReference type="EMBL" id="SUA20083.1"/>
    </source>
</evidence>
<protein>
    <submittedName>
        <fullName evidence="1">Uncharacterized protein</fullName>
    </submittedName>
</protein>
<dbReference type="EMBL" id="UGRI01000001">
    <property type="protein sequence ID" value="SUA20083.1"/>
    <property type="molecule type" value="Genomic_DNA"/>
</dbReference>
<proteinExistence type="predicted"/>
<organism evidence="1">
    <name type="scientific">Neisseria gonorrhoeae</name>
    <dbReference type="NCBI Taxonomy" id="485"/>
    <lineage>
        <taxon>Bacteria</taxon>
        <taxon>Pseudomonadati</taxon>
        <taxon>Pseudomonadota</taxon>
        <taxon>Betaproteobacteria</taxon>
        <taxon>Neisseriales</taxon>
        <taxon>Neisseriaceae</taxon>
        <taxon>Neisseria</taxon>
    </lineage>
</organism>
<name>A0A378VSR8_NEIGO</name>
<dbReference type="AlphaFoldDB" id="A0A378VSR8"/>
<sequence>MPSPAERTVHIDTVFAHGKRIHRLIQQDRDMPVTFCSTHNCKSV</sequence>
<reference evidence="1" key="1">
    <citation type="submission" date="2018-06" db="EMBL/GenBank/DDBJ databases">
        <authorList>
            <consortium name="Pathogen Informatics"/>
            <person name="Doyle S."/>
        </authorList>
    </citation>
    <scope>NUCLEOTIDE SEQUENCE [LARGE SCALE GENOMIC DNA]</scope>
    <source>
        <strain evidence="1">NCTC11421</strain>
    </source>
</reference>